<keyword evidence="2" id="KW-1185">Reference proteome</keyword>
<proteinExistence type="predicted"/>
<dbReference type="AlphaFoldDB" id="A0AAV1BWC2"/>
<accession>A0AAV1BWC2</accession>
<evidence type="ECO:0000313" key="1">
    <source>
        <dbReference type="EMBL" id="CAI9087631.1"/>
    </source>
</evidence>
<name>A0AAV1BWC2_OLDCO</name>
<protein>
    <submittedName>
        <fullName evidence="1">OLC1v1021750C1</fullName>
    </submittedName>
</protein>
<reference evidence="1" key="1">
    <citation type="submission" date="2023-03" db="EMBL/GenBank/DDBJ databases">
        <authorList>
            <person name="Julca I."/>
        </authorList>
    </citation>
    <scope>NUCLEOTIDE SEQUENCE</scope>
</reference>
<dbReference type="Proteomes" id="UP001161247">
    <property type="component" value="Chromosome 1"/>
</dbReference>
<dbReference type="EMBL" id="OX459118">
    <property type="protein sequence ID" value="CAI9087631.1"/>
    <property type="molecule type" value="Genomic_DNA"/>
</dbReference>
<sequence>MEEAYDQLVSVPINIRRKGLVIEKRFVYGIDWPSELTTANCIDLKHNQWKFMVMKLNNETVGFEGPSWEDFHDYYYNSLKCVNVIVVYTGNLLFHLRLYNNEGYCCNLDIVGSDTSEGEVDTVDYLCSNGDQNTFSATMTETVISHSRLEIPWHIVRRLKLEDYTNAILYYDGVPALNMHRIVINDNPYRFVIEGDLKYMMDLKKIPLGITLGFGIDARKAVNKEYLILEVL</sequence>
<gene>
    <name evidence="1" type="ORF">OLC1_LOCUS401</name>
</gene>
<evidence type="ECO:0000313" key="2">
    <source>
        <dbReference type="Proteomes" id="UP001161247"/>
    </source>
</evidence>
<organism evidence="1 2">
    <name type="scientific">Oldenlandia corymbosa var. corymbosa</name>
    <dbReference type="NCBI Taxonomy" id="529605"/>
    <lineage>
        <taxon>Eukaryota</taxon>
        <taxon>Viridiplantae</taxon>
        <taxon>Streptophyta</taxon>
        <taxon>Embryophyta</taxon>
        <taxon>Tracheophyta</taxon>
        <taxon>Spermatophyta</taxon>
        <taxon>Magnoliopsida</taxon>
        <taxon>eudicotyledons</taxon>
        <taxon>Gunneridae</taxon>
        <taxon>Pentapetalae</taxon>
        <taxon>asterids</taxon>
        <taxon>lamiids</taxon>
        <taxon>Gentianales</taxon>
        <taxon>Rubiaceae</taxon>
        <taxon>Rubioideae</taxon>
        <taxon>Spermacoceae</taxon>
        <taxon>Hedyotis-Oldenlandia complex</taxon>
        <taxon>Oldenlandia</taxon>
    </lineage>
</organism>